<dbReference type="InterPro" id="IPR000711">
    <property type="entry name" value="ATPase_OSCP/dsu"/>
</dbReference>
<evidence type="ECO:0000256" key="7">
    <source>
        <dbReference type="ARBA" id="ARBA00023310"/>
    </source>
</evidence>
<dbReference type="NCBIfam" id="TIGR01145">
    <property type="entry name" value="ATP_synt_delta"/>
    <property type="match status" value="1"/>
</dbReference>
<keyword evidence="8" id="KW-1003">Cell membrane</keyword>
<dbReference type="AlphaFoldDB" id="A0A545TQR1"/>
<dbReference type="GO" id="GO:0046933">
    <property type="term" value="F:proton-transporting ATP synthase activity, rotational mechanism"/>
    <property type="evidence" value="ECO:0007669"/>
    <property type="project" value="UniProtKB-UniRule"/>
</dbReference>
<dbReference type="PRINTS" id="PR00125">
    <property type="entry name" value="ATPASEDELTA"/>
</dbReference>
<dbReference type="GO" id="GO:0005886">
    <property type="term" value="C:plasma membrane"/>
    <property type="evidence" value="ECO:0007669"/>
    <property type="project" value="UniProtKB-SubCell"/>
</dbReference>
<dbReference type="InterPro" id="IPR026015">
    <property type="entry name" value="ATP_synth_OSCP/delta_N_sf"/>
</dbReference>
<dbReference type="PROSITE" id="PS00389">
    <property type="entry name" value="ATPASE_DELTA"/>
    <property type="match status" value="1"/>
</dbReference>
<comment type="function">
    <text evidence="8">F(1)F(0) ATP synthase produces ATP from ADP in the presence of a proton or sodium gradient. F-type ATPases consist of two structural domains, F(1) containing the extramembraneous catalytic core and F(0) containing the membrane proton channel, linked together by a central stalk and a peripheral stalk. During catalysis, ATP synthesis in the catalytic domain of F(1) is coupled via a rotary mechanism of the central stalk subunits to proton translocation.</text>
</comment>
<evidence type="ECO:0000256" key="6">
    <source>
        <dbReference type="ARBA" id="ARBA00023196"/>
    </source>
</evidence>
<dbReference type="EMBL" id="VHSH01000004">
    <property type="protein sequence ID" value="TQV79565.1"/>
    <property type="molecule type" value="Genomic_DNA"/>
</dbReference>
<dbReference type="PANTHER" id="PTHR11910">
    <property type="entry name" value="ATP SYNTHASE DELTA CHAIN"/>
    <property type="match status" value="1"/>
</dbReference>
<gene>
    <name evidence="8" type="primary">atpH</name>
    <name evidence="9" type="ORF">FKG95_12620</name>
</gene>
<proteinExistence type="inferred from homology"/>
<keyword evidence="7 8" id="KW-0066">ATP synthesis</keyword>
<evidence type="ECO:0000256" key="1">
    <source>
        <dbReference type="ARBA" id="ARBA00004370"/>
    </source>
</evidence>
<name>A0A545TQR1_9PROT</name>
<dbReference type="RefSeq" id="WP_142896746.1">
    <property type="nucleotide sequence ID" value="NZ_ML660055.1"/>
</dbReference>
<keyword evidence="2 8" id="KW-0813">Transport</keyword>
<reference evidence="9 10" key="1">
    <citation type="submission" date="2019-06" db="EMBL/GenBank/DDBJ databases">
        <title>Whole genome sequence for Rhodospirillaceae sp. R148.</title>
        <authorList>
            <person name="Wang G."/>
        </authorList>
    </citation>
    <scope>NUCLEOTIDE SEQUENCE [LARGE SCALE GENOMIC DNA]</scope>
    <source>
        <strain evidence="9 10">R148</strain>
    </source>
</reference>
<dbReference type="NCBIfam" id="NF004406">
    <property type="entry name" value="PRK05758.3-2"/>
    <property type="match status" value="1"/>
</dbReference>
<organism evidence="9 10">
    <name type="scientific">Denitrobaculum tricleocarpae</name>
    <dbReference type="NCBI Taxonomy" id="2591009"/>
    <lineage>
        <taxon>Bacteria</taxon>
        <taxon>Pseudomonadati</taxon>
        <taxon>Pseudomonadota</taxon>
        <taxon>Alphaproteobacteria</taxon>
        <taxon>Rhodospirillales</taxon>
        <taxon>Rhodospirillaceae</taxon>
        <taxon>Denitrobaculum</taxon>
    </lineage>
</organism>
<dbReference type="OrthoDB" id="9796185at2"/>
<dbReference type="NCBIfam" id="NF004402">
    <property type="entry name" value="PRK05758.2-2"/>
    <property type="match status" value="1"/>
</dbReference>
<dbReference type="GO" id="GO:0045259">
    <property type="term" value="C:proton-transporting ATP synthase complex"/>
    <property type="evidence" value="ECO:0007669"/>
    <property type="project" value="UniProtKB-KW"/>
</dbReference>
<keyword evidence="3 8" id="KW-0375">Hydrogen ion transport</keyword>
<sequence length="186" mass="20380">MAGEDTSLSGLAGRYALALLELADDKNELDTVAGDLRGLKQILVESEDLRRLVDSPLYSREQQSKAISAILKKASVNELTRRFVLVVTENRRLFVLSDMIDVYLAELSRRRGEVTAKVTSAQDLSDTQQQALTEALKKSMGSKVQVDVTVDPSLIGGMIVKVGSRMIDSSLRSKLQRLQLAMKGVG</sequence>
<dbReference type="Gene3D" id="1.10.520.20">
    <property type="entry name" value="N-terminal domain of the delta subunit of the F1F0-ATP synthase"/>
    <property type="match status" value="1"/>
</dbReference>
<evidence type="ECO:0000313" key="9">
    <source>
        <dbReference type="EMBL" id="TQV79565.1"/>
    </source>
</evidence>
<keyword evidence="6 8" id="KW-0139">CF(1)</keyword>
<dbReference type="HAMAP" id="MF_01416">
    <property type="entry name" value="ATP_synth_delta_bact"/>
    <property type="match status" value="1"/>
</dbReference>
<dbReference type="Proteomes" id="UP000315252">
    <property type="component" value="Unassembled WGS sequence"/>
</dbReference>
<dbReference type="SUPFAM" id="SSF47928">
    <property type="entry name" value="N-terminal domain of the delta subunit of the F1F0-ATP synthase"/>
    <property type="match status" value="1"/>
</dbReference>
<comment type="subcellular location">
    <subcellularLocation>
        <location evidence="8">Cell membrane</location>
        <topology evidence="8">Peripheral membrane protein</topology>
    </subcellularLocation>
    <subcellularLocation>
        <location evidence="1">Membrane</location>
    </subcellularLocation>
</comment>
<evidence type="ECO:0000256" key="3">
    <source>
        <dbReference type="ARBA" id="ARBA00022781"/>
    </source>
</evidence>
<keyword evidence="4 8" id="KW-0406">Ion transport</keyword>
<evidence type="ECO:0000256" key="5">
    <source>
        <dbReference type="ARBA" id="ARBA00023136"/>
    </source>
</evidence>
<accession>A0A545TQR1</accession>
<dbReference type="InterPro" id="IPR020781">
    <property type="entry name" value="ATPase_OSCP/d_CS"/>
</dbReference>
<comment type="caution">
    <text evidence="9">The sequence shown here is derived from an EMBL/GenBank/DDBJ whole genome shotgun (WGS) entry which is preliminary data.</text>
</comment>
<keyword evidence="10" id="KW-1185">Reference proteome</keyword>
<evidence type="ECO:0000256" key="2">
    <source>
        <dbReference type="ARBA" id="ARBA00022448"/>
    </source>
</evidence>
<keyword evidence="5 8" id="KW-0472">Membrane</keyword>
<evidence type="ECO:0000256" key="8">
    <source>
        <dbReference type="HAMAP-Rule" id="MF_01416"/>
    </source>
</evidence>
<evidence type="ECO:0000256" key="4">
    <source>
        <dbReference type="ARBA" id="ARBA00023065"/>
    </source>
</evidence>
<comment type="similarity">
    <text evidence="8">Belongs to the ATPase delta chain family.</text>
</comment>
<evidence type="ECO:0000313" key="10">
    <source>
        <dbReference type="Proteomes" id="UP000315252"/>
    </source>
</evidence>
<comment type="function">
    <text evidence="8">This protein is part of the stalk that links CF(0) to CF(1). It either transmits conformational changes from CF(0) to CF(1) or is implicated in proton conduction.</text>
</comment>
<dbReference type="Pfam" id="PF00213">
    <property type="entry name" value="OSCP"/>
    <property type="match status" value="1"/>
</dbReference>
<protein>
    <recommendedName>
        <fullName evidence="8">ATP synthase subunit delta</fullName>
    </recommendedName>
    <alternativeName>
        <fullName evidence="8">ATP synthase F(1) sector subunit delta</fullName>
    </alternativeName>
    <alternativeName>
        <fullName evidence="8">F-type ATPase subunit delta</fullName>
        <shortName evidence="8">F-ATPase subunit delta</shortName>
    </alternativeName>
</protein>